<evidence type="ECO:0000256" key="4">
    <source>
        <dbReference type="SAM" id="Phobius"/>
    </source>
</evidence>
<dbReference type="GO" id="GO:0005506">
    <property type="term" value="F:iron ion binding"/>
    <property type="evidence" value="ECO:0007669"/>
    <property type="project" value="InterPro"/>
</dbReference>
<dbReference type="SUPFAM" id="SSF48264">
    <property type="entry name" value="Cytochrome P450"/>
    <property type="match status" value="1"/>
</dbReference>
<keyword evidence="4" id="KW-1133">Transmembrane helix</keyword>
<evidence type="ECO:0000313" key="5">
    <source>
        <dbReference type="EnsemblPlants" id="Kaladp0191s0002.1.v1.1.CDS.1"/>
    </source>
</evidence>
<keyword evidence="4" id="KW-0472">Membrane</keyword>
<dbReference type="AlphaFoldDB" id="A0A7N1A5H9"/>
<proteinExistence type="inferred from homology"/>
<evidence type="ECO:0000256" key="2">
    <source>
        <dbReference type="ARBA" id="ARBA00022723"/>
    </source>
</evidence>
<evidence type="ECO:0000256" key="1">
    <source>
        <dbReference type="ARBA" id="ARBA00010617"/>
    </source>
</evidence>
<keyword evidence="6" id="KW-1185">Reference proteome</keyword>
<reference evidence="5" key="1">
    <citation type="submission" date="2021-01" db="UniProtKB">
        <authorList>
            <consortium name="EnsemblPlants"/>
        </authorList>
    </citation>
    <scope>IDENTIFICATION</scope>
</reference>
<organism evidence="5 6">
    <name type="scientific">Kalanchoe fedtschenkoi</name>
    <name type="common">Lavender scallops</name>
    <name type="synonym">South American air plant</name>
    <dbReference type="NCBI Taxonomy" id="63787"/>
    <lineage>
        <taxon>Eukaryota</taxon>
        <taxon>Viridiplantae</taxon>
        <taxon>Streptophyta</taxon>
        <taxon>Embryophyta</taxon>
        <taxon>Tracheophyta</taxon>
        <taxon>Spermatophyta</taxon>
        <taxon>Magnoliopsida</taxon>
        <taxon>eudicotyledons</taxon>
        <taxon>Gunneridae</taxon>
        <taxon>Pentapetalae</taxon>
        <taxon>Saxifragales</taxon>
        <taxon>Crassulaceae</taxon>
        <taxon>Kalanchoe</taxon>
    </lineage>
</organism>
<keyword evidence="2" id="KW-0479">Metal-binding</keyword>
<name>A0A7N1A5H9_KALFE</name>
<dbReference type="OMA" id="CCKLASK"/>
<protein>
    <recommendedName>
        <fullName evidence="7">Cytochrome P450</fullName>
    </recommendedName>
</protein>
<keyword evidence="4" id="KW-0812">Transmembrane</keyword>
<dbReference type="InterPro" id="IPR002401">
    <property type="entry name" value="Cyt_P450_E_grp-I"/>
</dbReference>
<keyword evidence="3" id="KW-0408">Iron</keyword>
<evidence type="ECO:0008006" key="7">
    <source>
        <dbReference type="Google" id="ProtNLM"/>
    </source>
</evidence>
<dbReference type="Gene3D" id="1.10.630.10">
    <property type="entry name" value="Cytochrome P450"/>
    <property type="match status" value="1"/>
</dbReference>
<dbReference type="Pfam" id="PF00067">
    <property type="entry name" value="p450"/>
    <property type="match status" value="1"/>
</dbReference>
<dbReference type="PANTHER" id="PTHR47955">
    <property type="entry name" value="CYTOCHROME P450 FAMILY 71 PROTEIN"/>
    <property type="match status" value="1"/>
</dbReference>
<accession>A0A7N1A5H9</accession>
<dbReference type="Proteomes" id="UP000594263">
    <property type="component" value="Unplaced"/>
</dbReference>
<evidence type="ECO:0000256" key="3">
    <source>
        <dbReference type="ARBA" id="ARBA00023004"/>
    </source>
</evidence>
<sequence>MACYHLWHVFVSVLESHHHDAASLHVILFLVLSTLFLWFKRCCKLASKSRKTAPSPAKLPIIGNLHQLGHYPHRKLASMAKHYGSLMLLHFGRAPVLVVSSGNVVEEMVKHHDVAFSNRQESAIYKRLMYECNDLLLAPYGEYWRQMRGVCFSHLLSTKQVESLQSQRLRERETSLLMEKIRDFKSNPFDLTRLFEFLTKDILYVAAIDNRFSLLNYKLDLIKLI</sequence>
<dbReference type="InterPro" id="IPR036396">
    <property type="entry name" value="Cyt_P450_sf"/>
</dbReference>
<feature type="transmembrane region" description="Helical" evidence="4">
    <location>
        <begin position="22"/>
        <end position="39"/>
    </location>
</feature>
<dbReference type="EnsemblPlants" id="Kaladp0191s0002.1.v1.1">
    <property type="protein sequence ID" value="Kaladp0191s0002.1.v1.1.CDS.1"/>
    <property type="gene ID" value="Kaladp0191s0002.v1.1"/>
</dbReference>
<dbReference type="GO" id="GO:0016705">
    <property type="term" value="F:oxidoreductase activity, acting on paired donors, with incorporation or reduction of molecular oxygen"/>
    <property type="evidence" value="ECO:0007669"/>
    <property type="project" value="InterPro"/>
</dbReference>
<evidence type="ECO:0000313" key="6">
    <source>
        <dbReference type="Proteomes" id="UP000594263"/>
    </source>
</evidence>
<dbReference type="Gramene" id="Kaladp0191s0002.1.v1.1">
    <property type="protein sequence ID" value="Kaladp0191s0002.1.v1.1.CDS.1"/>
    <property type="gene ID" value="Kaladp0191s0002.v1.1"/>
</dbReference>
<dbReference type="GO" id="GO:0004497">
    <property type="term" value="F:monooxygenase activity"/>
    <property type="evidence" value="ECO:0007669"/>
    <property type="project" value="InterPro"/>
</dbReference>
<dbReference type="InterPro" id="IPR001128">
    <property type="entry name" value="Cyt_P450"/>
</dbReference>
<dbReference type="GO" id="GO:0020037">
    <property type="term" value="F:heme binding"/>
    <property type="evidence" value="ECO:0007669"/>
    <property type="project" value="InterPro"/>
</dbReference>
<dbReference type="PANTHER" id="PTHR47955:SF15">
    <property type="entry name" value="CYTOCHROME P450 71A2-LIKE"/>
    <property type="match status" value="1"/>
</dbReference>
<comment type="similarity">
    <text evidence="1">Belongs to the cytochrome P450 family.</text>
</comment>
<dbReference type="PRINTS" id="PR00463">
    <property type="entry name" value="EP450I"/>
</dbReference>